<dbReference type="STRING" id="240292.Ava_D0044"/>
<dbReference type="HOGENOM" id="CLU_339401_0_0_3"/>
<evidence type="ECO:0000256" key="1">
    <source>
        <dbReference type="SAM" id="MobiDB-lite"/>
    </source>
</evidence>
<evidence type="ECO:0000313" key="3">
    <source>
        <dbReference type="Proteomes" id="UP000002533"/>
    </source>
</evidence>
<feature type="region of interest" description="Disordered" evidence="1">
    <location>
        <begin position="64"/>
        <end position="89"/>
    </location>
</feature>
<name>Q3M2S7_TRIV2</name>
<feature type="compositionally biased region" description="Pro residues" evidence="1">
    <location>
        <begin position="74"/>
        <end position="85"/>
    </location>
</feature>
<feature type="region of interest" description="Disordered" evidence="1">
    <location>
        <begin position="1"/>
        <end position="35"/>
    </location>
</feature>
<feature type="region of interest" description="Disordered" evidence="1">
    <location>
        <begin position="233"/>
        <end position="283"/>
    </location>
</feature>
<protein>
    <recommendedName>
        <fullName evidence="4">ParB/Sulfiredoxin domain-containing protein</fullName>
    </recommendedName>
</protein>
<evidence type="ECO:0008006" key="4">
    <source>
        <dbReference type="Google" id="ProtNLM"/>
    </source>
</evidence>
<accession>Q3M2S7</accession>
<dbReference type="KEGG" id="ava:Ava_D0044"/>
<feature type="compositionally biased region" description="Polar residues" evidence="1">
    <location>
        <begin position="253"/>
        <end position="283"/>
    </location>
</feature>
<gene>
    <name evidence="2" type="ordered locus">Ava_D0044</name>
</gene>
<organism evidence="2 3">
    <name type="scientific">Trichormus variabilis (strain ATCC 29413 / PCC 7937)</name>
    <name type="common">Anabaena variabilis</name>
    <dbReference type="NCBI Taxonomy" id="240292"/>
    <lineage>
        <taxon>Bacteria</taxon>
        <taxon>Bacillati</taxon>
        <taxon>Cyanobacteriota</taxon>
        <taxon>Cyanophyceae</taxon>
        <taxon>Nostocales</taxon>
        <taxon>Nostocaceae</taxon>
        <taxon>Trichormus</taxon>
    </lineage>
</organism>
<evidence type="ECO:0000313" key="2">
    <source>
        <dbReference type="EMBL" id="ABA24709.1"/>
    </source>
</evidence>
<dbReference type="AlphaFoldDB" id="Q3M2S7"/>
<dbReference type="EMBL" id="CP000118">
    <property type="protein sequence ID" value="ABA24709.1"/>
    <property type="molecule type" value="Genomic_DNA"/>
</dbReference>
<dbReference type="eggNOG" id="ENOG502ZGFJ">
    <property type="taxonomic scope" value="Bacteria"/>
</dbReference>
<sequence length="837" mass="93302">MMKPGTEVKITKGDHKGKRGKIGSNRPSNSLQKGKVPVVVGNKNQVIWTRPDWVSEIISSNPHYPLSPEGASPSPVPNPQSPIPNPRSETEKRILGYLKTRIIARSQTEIAIALEASMLEIGMALKDLERDGLVCNNGADYYHLPKFQVGQYVTDGTRTGLISSEDKNIFTITFGEDELQCTIEDLRENFQVCGNQLELLDSLKASADSVEQPNSSADLNGLSQSNLITMPSKSSEIILPTTSTTATSETTTPNQEPPTSTQSGSPATTQVTPATEQDYSETNQDCGWKRSVALLRDYLNSPLSSSQKELFIEACEESLADCEWQDISGKIRSSYRALVLEQRNAAPDFLQLPTLTALDGKTSRPGGTTKCDRTARKLGLITDSQLLSVEAMAAISGFPTNWTKCLSGLNLELNQEDYNQESFTAEQSSPSKLQLPSSESNTCGKQWIDPKKIILKHGTQYRYYVDAAYAANVKVVQGFAEVMQEDLWDWYREPLPVAFLSSEGKIYVGDGHHRVSAAHTVKKQIYVDLRPGELVDAILFSCQSNTDHGYQLRAKDQRKRIEMFLDTLDGLDEVRSRQLLESVPGLSEIERRNCQGGKWSARVVAKYLRLTESGYRTVINIQQEREMVGYFSQFSEGDWVRVQESIADGTDFPWGTIAQIQNLDKRKGVFIIPLPGATDREGRILPSGYIHPRCLEKTEAPQLLDTGKITQPEAITSIEQEVEQQATELGLSNRSQILPDVERNQGEPHSLVDDRPFTGEGDQLSTWINDLPEENFQKVWSAINQRQPEDVSGFVKHLSDEQLWSAIASRSDETLEKLIAWATEILEQRREEMPHAS</sequence>
<proteinExistence type="predicted"/>
<feature type="compositionally biased region" description="Low complexity" evidence="1">
    <location>
        <begin position="241"/>
        <end position="252"/>
    </location>
</feature>
<dbReference type="Proteomes" id="UP000002533">
    <property type="component" value="Miscellaneous, Incision element"/>
</dbReference>
<reference evidence="3" key="1">
    <citation type="journal article" date="2014" name="Stand. Genomic Sci.">
        <title>Complete genome sequence of Anabaena variabilis ATCC 29413.</title>
        <authorList>
            <person name="Thiel T."/>
            <person name="Pratte B.S."/>
            <person name="Zhong J."/>
            <person name="Goodwin L."/>
            <person name="Copeland A."/>
            <person name="Lucas S."/>
            <person name="Han C."/>
            <person name="Pitluck S."/>
            <person name="Land M.L."/>
            <person name="Kyrpides N.C."/>
            <person name="Woyke T."/>
        </authorList>
    </citation>
    <scope>NUCLEOTIDE SEQUENCE [LARGE SCALE GENOMIC DNA]</scope>
    <source>
        <strain evidence="3">ATCC 29413 / PCC 7937</strain>
    </source>
</reference>